<dbReference type="SUPFAM" id="SSF52540">
    <property type="entry name" value="P-loop containing nucleoside triphosphate hydrolases"/>
    <property type="match status" value="1"/>
</dbReference>
<dbReference type="PANTHER" id="PTHR34383">
    <property type="entry name" value="POLYPHOSPHATE:AMP PHOSPHOTRANSFERASE-RELATED"/>
    <property type="match status" value="1"/>
</dbReference>
<feature type="domain" description="Polyphosphate kinase-2-related" evidence="3">
    <location>
        <begin position="43"/>
        <end position="267"/>
    </location>
</feature>
<evidence type="ECO:0000256" key="1">
    <source>
        <dbReference type="ARBA" id="ARBA00022679"/>
    </source>
</evidence>
<evidence type="ECO:0000259" key="3">
    <source>
        <dbReference type="Pfam" id="PF03976"/>
    </source>
</evidence>
<dbReference type="InterPro" id="IPR022488">
    <property type="entry name" value="PPK2-related"/>
</dbReference>
<dbReference type="InterPro" id="IPR022300">
    <property type="entry name" value="PPK2-rel_1"/>
</dbReference>
<dbReference type="InterPro" id="IPR027417">
    <property type="entry name" value="P-loop_NTPase"/>
</dbReference>
<keyword evidence="2 4" id="KW-0418">Kinase</keyword>
<evidence type="ECO:0000313" key="5">
    <source>
        <dbReference type="Proteomes" id="UP001501035"/>
    </source>
</evidence>
<evidence type="ECO:0000256" key="2">
    <source>
        <dbReference type="ARBA" id="ARBA00022777"/>
    </source>
</evidence>
<organism evidence="4 5">
    <name type="scientific">Gordonia defluvii</name>
    <dbReference type="NCBI Taxonomy" id="283718"/>
    <lineage>
        <taxon>Bacteria</taxon>
        <taxon>Bacillati</taxon>
        <taxon>Actinomycetota</taxon>
        <taxon>Actinomycetes</taxon>
        <taxon>Mycobacteriales</taxon>
        <taxon>Gordoniaceae</taxon>
        <taxon>Gordonia</taxon>
    </lineage>
</organism>
<reference evidence="5" key="1">
    <citation type="journal article" date="2019" name="Int. J. Syst. Evol. Microbiol.">
        <title>The Global Catalogue of Microorganisms (GCM) 10K type strain sequencing project: providing services to taxonomists for standard genome sequencing and annotation.</title>
        <authorList>
            <consortium name="The Broad Institute Genomics Platform"/>
            <consortium name="The Broad Institute Genome Sequencing Center for Infectious Disease"/>
            <person name="Wu L."/>
            <person name="Ma J."/>
        </authorList>
    </citation>
    <scope>NUCLEOTIDE SEQUENCE [LARGE SCALE GENOMIC DNA]</scope>
    <source>
        <strain evidence="5">JCM 14234</strain>
    </source>
</reference>
<dbReference type="NCBIfam" id="TIGR03709">
    <property type="entry name" value="PPK2_rel_1"/>
    <property type="match status" value="1"/>
</dbReference>
<comment type="caution">
    <text evidence="4">The sequence shown here is derived from an EMBL/GenBank/DDBJ whole genome shotgun (WGS) entry which is preliminary data.</text>
</comment>
<dbReference type="PIRSF" id="PIRSF028756">
    <property type="entry name" value="PPK2_prd"/>
    <property type="match status" value="1"/>
</dbReference>
<gene>
    <name evidence="4" type="ORF">GCM10010528_06470</name>
</gene>
<sequence length="290" mass="32385">MMGKPDKALPTGWTTSPREALRVTNTGPIAQYDAASTPGYTGDKQAGTAALIERGAHLADLQEMLFANGRSRGHRSVLLVVQGMDTAGKGGIVRHVGGLVDPQGLAITGFGKPTPEELTHDFLWRIHRALPPAGKIGIFDRSHYEDVLPVRVHNLVPERVWSQRYDLITQFEREVVAAGTTVLKVALVVSREKQKQRLIDRLNDPTKYWKFDPSDVEERGFWEDYLEAYQTIFDRTDGDHAPWYLIGADRKWFSRLAVCELLIDALEGLNLGWPAATFDVEVERARVAAL</sequence>
<dbReference type="InterPro" id="IPR016898">
    <property type="entry name" value="Polyphosphate_phosphotransfera"/>
</dbReference>
<dbReference type="EMBL" id="BAAAVS010000011">
    <property type="protein sequence ID" value="GAA3027400.1"/>
    <property type="molecule type" value="Genomic_DNA"/>
</dbReference>
<dbReference type="Proteomes" id="UP001501035">
    <property type="component" value="Unassembled WGS sequence"/>
</dbReference>
<proteinExistence type="predicted"/>
<dbReference type="Gene3D" id="3.40.50.300">
    <property type="entry name" value="P-loop containing nucleotide triphosphate hydrolases"/>
    <property type="match status" value="1"/>
</dbReference>
<dbReference type="GO" id="GO:0016301">
    <property type="term" value="F:kinase activity"/>
    <property type="evidence" value="ECO:0007669"/>
    <property type="project" value="UniProtKB-KW"/>
</dbReference>
<name>A0ABP6L1Y7_9ACTN</name>
<evidence type="ECO:0000313" key="4">
    <source>
        <dbReference type="EMBL" id="GAA3027400.1"/>
    </source>
</evidence>
<dbReference type="PANTHER" id="PTHR34383:SF3">
    <property type="entry name" value="POLYPHOSPHATE:AMP PHOSPHOTRANSFERASE"/>
    <property type="match status" value="1"/>
</dbReference>
<keyword evidence="1" id="KW-0808">Transferase</keyword>
<keyword evidence="5" id="KW-1185">Reference proteome</keyword>
<dbReference type="Pfam" id="PF03976">
    <property type="entry name" value="PPK2"/>
    <property type="match status" value="1"/>
</dbReference>
<accession>A0ABP6L1Y7</accession>
<protein>
    <submittedName>
        <fullName evidence="4">Polyphosphate kinase 2 family protein</fullName>
    </submittedName>
</protein>